<proteinExistence type="predicted"/>
<dbReference type="PANTHER" id="PTHR38847:SF1">
    <property type="entry name" value="PSEUDOURIDINE SYNTHASE RSUA_RLUA-LIKE DOMAIN-CONTAINING PROTEIN"/>
    <property type="match status" value="1"/>
</dbReference>
<keyword evidence="3" id="KW-1185">Reference proteome</keyword>
<evidence type="ECO:0000313" key="2">
    <source>
        <dbReference type="EMBL" id="KAF2434967.1"/>
    </source>
</evidence>
<feature type="signal peptide" evidence="1">
    <location>
        <begin position="1"/>
        <end position="17"/>
    </location>
</feature>
<dbReference type="AlphaFoldDB" id="A0A9P4P0E4"/>
<keyword evidence="1" id="KW-0732">Signal</keyword>
<protein>
    <recommendedName>
        <fullName evidence="4">Secreted protein</fullName>
    </recommendedName>
</protein>
<dbReference type="EMBL" id="MU007014">
    <property type="protein sequence ID" value="KAF2434967.1"/>
    <property type="molecule type" value="Genomic_DNA"/>
</dbReference>
<reference evidence="2" key="1">
    <citation type="journal article" date="2020" name="Stud. Mycol.">
        <title>101 Dothideomycetes genomes: a test case for predicting lifestyles and emergence of pathogens.</title>
        <authorList>
            <person name="Haridas S."/>
            <person name="Albert R."/>
            <person name="Binder M."/>
            <person name="Bloem J."/>
            <person name="Labutti K."/>
            <person name="Salamov A."/>
            <person name="Andreopoulos B."/>
            <person name="Baker S."/>
            <person name="Barry K."/>
            <person name="Bills G."/>
            <person name="Bluhm B."/>
            <person name="Cannon C."/>
            <person name="Castanera R."/>
            <person name="Culley D."/>
            <person name="Daum C."/>
            <person name="Ezra D."/>
            <person name="Gonzalez J."/>
            <person name="Henrissat B."/>
            <person name="Kuo A."/>
            <person name="Liang C."/>
            <person name="Lipzen A."/>
            <person name="Lutzoni F."/>
            <person name="Magnuson J."/>
            <person name="Mondo S."/>
            <person name="Nolan M."/>
            <person name="Ohm R."/>
            <person name="Pangilinan J."/>
            <person name="Park H.-J."/>
            <person name="Ramirez L."/>
            <person name="Alfaro M."/>
            <person name="Sun H."/>
            <person name="Tritt A."/>
            <person name="Yoshinaga Y."/>
            <person name="Zwiers L.-H."/>
            <person name="Turgeon B."/>
            <person name="Goodwin S."/>
            <person name="Spatafora J."/>
            <person name="Crous P."/>
            <person name="Grigoriev I."/>
        </authorList>
    </citation>
    <scope>NUCLEOTIDE SEQUENCE</scope>
    <source>
        <strain evidence="2">CBS 130266</strain>
    </source>
</reference>
<organism evidence="2 3">
    <name type="scientific">Tothia fuscella</name>
    <dbReference type="NCBI Taxonomy" id="1048955"/>
    <lineage>
        <taxon>Eukaryota</taxon>
        <taxon>Fungi</taxon>
        <taxon>Dikarya</taxon>
        <taxon>Ascomycota</taxon>
        <taxon>Pezizomycotina</taxon>
        <taxon>Dothideomycetes</taxon>
        <taxon>Pleosporomycetidae</taxon>
        <taxon>Venturiales</taxon>
        <taxon>Cylindrosympodiaceae</taxon>
        <taxon>Tothia</taxon>
    </lineage>
</organism>
<dbReference type="PANTHER" id="PTHR38847">
    <property type="match status" value="1"/>
</dbReference>
<dbReference type="OrthoDB" id="152248at2759"/>
<comment type="caution">
    <text evidence="2">The sequence shown here is derived from an EMBL/GenBank/DDBJ whole genome shotgun (WGS) entry which is preliminary data.</text>
</comment>
<accession>A0A9P4P0E4</accession>
<dbReference type="Proteomes" id="UP000800235">
    <property type="component" value="Unassembled WGS sequence"/>
</dbReference>
<gene>
    <name evidence="2" type="ORF">EJ08DRAFT_645900</name>
</gene>
<sequence>MAILHIVVLALVSTISARSIALKTRQSPAILPAGSALLSIQASGNGCPHDTANIVLDNASQTAVITNLTEFRAKIGPDGRRDATKNCAFHASVQAPQGYQFTLLQSVYAGYARLDAGVGGRFAASYFLSSNASDVVGRTIFLEGKSFLEGSTFEIDLEHGTPRDYHKWSNCGQSDIANINNRISLVAEAEPIESGELIANAAPNQTVSVLWRQCTQMA</sequence>
<dbReference type="InterPro" id="IPR025649">
    <property type="entry name" value="DUF4360"/>
</dbReference>
<feature type="chain" id="PRO_5040399919" description="Secreted protein" evidence="1">
    <location>
        <begin position="18"/>
        <end position="218"/>
    </location>
</feature>
<name>A0A9P4P0E4_9PEZI</name>
<evidence type="ECO:0000256" key="1">
    <source>
        <dbReference type="SAM" id="SignalP"/>
    </source>
</evidence>
<dbReference type="Pfam" id="PF14273">
    <property type="entry name" value="DUF4360"/>
    <property type="match status" value="1"/>
</dbReference>
<evidence type="ECO:0000313" key="3">
    <source>
        <dbReference type="Proteomes" id="UP000800235"/>
    </source>
</evidence>
<evidence type="ECO:0008006" key="4">
    <source>
        <dbReference type="Google" id="ProtNLM"/>
    </source>
</evidence>